<dbReference type="PANTHER" id="PTHR30296">
    <property type="entry name" value="UNCHARACTERIZED PROTEIN YKGE"/>
    <property type="match status" value="1"/>
</dbReference>
<feature type="domain" description="Cysteine-rich" evidence="1">
    <location>
        <begin position="138"/>
        <end position="221"/>
    </location>
</feature>
<dbReference type="GO" id="GO:0016491">
    <property type="term" value="F:oxidoreductase activity"/>
    <property type="evidence" value="ECO:0007669"/>
    <property type="project" value="UniProtKB-ARBA"/>
</dbReference>
<dbReference type="GO" id="GO:0005829">
    <property type="term" value="C:cytosol"/>
    <property type="evidence" value="ECO:0007669"/>
    <property type="project" value="TreeGrafter"/>
</dbReference>
<dbReference type="PANTHER" id="PTHR30296:SF0">
    <property type="entry name" value="LACTATE UTILIZATION PROTEIN A"/>
    <property type="match status" value="1"/>
</dbReference>
<gene>
    <name evidence="2" type="ORF">ENW48_10920</name>
</gene>
<dbReference type="InterPro" id="IPR004017">
    <property type="entry name" value="Cys_rich_dom"/>
</dbReference>
<protein>
    <submittedName>
        <fullName evidence="2">(Fe-S)-binding protein</fullName>
    </submittedName>
</protein>
<organism evidence="2">
    <name type="scientific">Desulfobacca acetoxidans</name>
    <dbReference type="NCBI Taxonomy" id="60893"/>
    <lineage>
        <taxon>Bacteria</taxon>
        <taxon>Pseudomonadati</taxon>
        <taxon>Thermodesulfobacteriota</taxon>
        <taxon>Desulfobaccia</taxon>
        <taxon>Desulfobaccales</taxon>
        <taxon>Desulfobaccaceae</taxon>
        <taxon>Desulfobacca</taxon>
    </lineage>
</organism>
<feature type="domain" description="Cysteine-rich" evidence="1">
    <location>
        <begin position="11"/>
        <end position="90"/>
    </location>
</feature>
<dbReference type="AlphaFoldDB" id="A0A7C5AN52"/>
<accession>A0A7C5AN52</accession>
<comment type="caution">
    <text evidence="2">The sequence shown here is derived from an EMBL/GenBank/DDBJ whole genome shotgun (WGS) entry which is preliminary data.</text>
</comment>
<sequence length="241" mass="25956">MAEVEMAGEVRLFLPCILDQCLPRVGEAVAALLTRLGVAWHYPEEQTCCGQFAFTLGNQTTARRLARHFLKVFAGEGPIICPSASCTLTVRRDYVSLAATPAVRQEILAVTSRVFELGEWLAARGPLPWTPRFNGTLVLHRSCKARELGVLPAAETLLAQVAGLTLVSVSPYYTCCGFGGVFSAQHPQLSRKIGAAYLEALQATGAQGLISLEGGCLLFLKGLAADQGLDFAFYHLAEILM</sequence>
<evidence type="ECO:0000259" key="1">
    <source>
        <dbReference type="Pfam" id="PF02754"/>
    </source>
</evidence>
<reference evidence="2" key="1">
    <citation type="journal article" date="2020" name="mSystems">
        <title>Genome- and Community-Level Interaction Insights into Carbon Utilization and Element Cycling Functions of Hydrothermarchaeota in Hydrothermal Sediment.</title>
        <authorList>
            <person name="Zhou Z."/>
            <person name="Liu Y."/>
            <person name="Xu W."/>
            <person name="Pan J."/>
            <person name="Luo Z.H."/>
            <person name="Li M."/>
        </authorList>
    </citation>
    <scope>NUCLEOTIDE SEQUENCE [LARGE SCALE GENOMIC DNA]</scope>
    <source>
        <strain evidence="2">SpSt-853</strain>
    </source>
</reference>
<dbReference type="EMBL" id="DTKJ01000074">
    <property type="protein sequence ID" value="HGZ12707.1"/>
    <property type="molecule type" value="Genomic_DNA"/>
</dbReference>
<dbReference type="Pfam" id="PF02754">
    <property type="entry name" value="CCG"/>
    <property type="match status" value="2"/>
</dbReference>
<proteinExistence type="predicted"/>
<evidence type="ECO:0000313" key="2">
    <source>
        <dbReference type="EMBL" id="HGZ12707.1"/>
    </source>
</evidence>
<name>A0A7C5AN52_9BACT</name>